<name>A0ABD2ZFK0_9GENT</name>
<dbReference type="Proteomes" id="UP001630127">
    <property type="component" value="Unassembled WGS sequence"/>
</dbReference>
<dbReference type="EMBL" id="JBJUIK010000010">
    <property type="protein sequence ID" value="KAL3517090.1"/>
    <property type="molecule type" value="Genomic_DNA"/>
</dbReference>
<dbReference type="NCBIfam" id="TIGR01557">
    <property type="entry name" value="myb_SHAQKYF"/>
    <property type="match status" value="1"/>
</dbReference>
<keyword evidence="4" id="KW-0539">Nucleus</keyword>
<keyword evidence="3" id="KW-0804">Transcription</keyword>
<feature type="region of interest" description="Disordered" evidence="5">
    <location>
        <begin position="400"/>
        <end position="422"/>
    </location>
</feature>
<dbReference type="GO" id="GO:0005634">
    <property type="term" value="C:nucleus"/>
    <property type="evidence" value="ECO:0007669"/>
    <property type="project" value="UniProtKB-SubCell"/>
</dbReference>
<sequence>MIFIISIVVMSPDDTKIELKSQDGSFAAYFLKSLNMNEINKIWEFSSVIAIENNSVNVEYNEEGSADDQMASTSENINIEPTSTRENTPSNGDQLPKIRKKKGKNTTEKIEQGDDQASGDDELREKKHRIIWSDKLHKKFLQAMEMLHPEKPVPKRIVEVMNIPGLRREHVASHLQKYRILLKKAEDKSVGMNLTNNVGERPSIPSWHSSSNFNPLRRNPNVNLQLYANGKGPFNQGPLGIKSTASSTNLNPFSIDSRPSNSTTSMSNLRPSSNIVEGNINSRALMSQKSNYLSNYANSRGNDWRDHFLHMPQLKYDTNNVISSTGTGFRVYDDETKNMLLSFQSGSSSTTNADHATLTKSFLGIRLTNDGKSLEYGGKIGSGKNIEVRKEISSFINKTSGIENQGDHQDYQLQPPPVTTNNFKVSSAATNSQYQNDQGSGDNYYPSNSFSCISRLLSSMKNPSLPVDTPETQEAIQIPSAPANNNSISLLQQQQTFLPHLETPAYWDSSIQYEYSVQYPTTILSSILDDPPQINSTPPSAHQQQSNVPLLGTTSGIVASVFREPLTSTIQKNPQQESATPSVLLDEVLNSSWPDGNFSALMNETESSYPQLYWDGDFDTFFNQHD</sequence>
<dbReference type="SUPFAM" id="SSF46689">
    <property type="entry name" value="Homeodomain-like"/>
    <property type="match status" value="1"/>
</dbReference>
<evidence type="ECO:0000313" key="7">
    <source>
        <dbReference type="Proteomes" id="UP001630127"/>
    </source>
</evidence>
<evidence type="ECO:0008006" key="8">
    <source>
        <dbReference type="Google" id="ProtNLM"/>
    </source>
</evidence>
<feature type="region of interest" description="Disordered" evidence="5">
    <location>
        <begin position="250"/>
        <end position="275"/>
    </location>
</feature>
<keyword evidence="7" id="KW-1185">Reference proteome</keyword>
<evidence type="ECO:0000256" key="4">
    <source>
        <dbReference type="ARBA" id="ARBA00023242"/>
    </source>
</evidence>
<feature type="region of interest" description="Disordered" evidence="5">
    <location>
        <begin position="78"/>
        <end position="123"/>
    </location>
</feature>
<comment type="caution">
    <text evidence="6">The sequence shown here is derived from an EMBL/GenBank/DDBJ whole genome shotgun (WGS) entry which is preliminary data.</text>
</comment>
<evidence type="ECO:0000313" key="6">
    <source>
        <dbReference type="EMBL" id="KAL3517090.1"/>
    </source>
</evidence>
<proteinExistence type="predicted"/>
<accession>A0ABD2ZFK0</accession>
<dbReference type="PANTHER" id="PTHR31442">
    <property type="entry name" value="HOMEODOMAIN-LIKE SUPERFAMILY PROTEIN-RELATED"/>
    <property type="match status" value="1"/>
</dbReference>
<protein>
    <recommendedName>
        <fullName evidence="8">HTH myb-type domain-containing protein</fullName>
    </recommendedName>
</protein>
<evidence type="ECO:0000256" key="2">
    <source>
        <dbReference type="ARBA" id="ARBA00023015"/>
    </source>
</evidence>
<dbReference type="InterPro" id="IPR044841">
    <property type="entry name" value="LUX/BOA-like"/>
</dbReference>
<dbReference type="InterPro" id="IPR009057">
    <property type="entry name" value="Homeodomain-like_sf"/>
</dbReference>
<gene>
    <name evidence="6" type="ORF">ACH5RR_023992</name>
</gene>
<evidence type="ECO:0000256" key="5">
    <source>
        <dbReference type="SAM" id="MobiDB-lite"/>
    </source>
</evidence>
<dbReference type="Gene3D" id="1.10.10.60">
    <property type="entry name" value="Homeodomain-like"/>
    <property type="match status" value="1"/>
</dbReference>
<evidence type="ECO:0000256" key="1">
    <source>
        <dbReference type="ARBA" id="ARBA00004123"/>
    </source>
</evidence>
<evidence type="ECO:0000256" key="3">
    <source>
        <dbReference type="ARBA" id="ARBA00023163"/>
    </source>
</evidence>
<keyword evidence="2" id="KW-0805">Transcription regulation</keyword>
<feature type="compositionally biased region" description="Polar residues" evidence="5">
    <location>
        <begin position="78"/>
        <end position="93"/>
    </location>
</feature>
<dbReference type="PANTHER" id="PTHR31442:SF29">
    <property type="entry name" value="HOMEODOMAIN-LIKE SUPERFAMILY PROTEIN"/>
    <property type="match status" value="1"/>
</dbReference>
<dbReference type="FunFam" id="1.10.10.60:FF:000007">
    <property type="entry name" value="Two-component response regulator"/>
    <property type="match status" value="1"/>
</dbReference>
<comment type="subcellular location">
    <subcellularLocation>
        <location evidence="1">Nucleus</location>
    </subcellularLocation>
</comment>
<dbReference type="AlphaFoldDB" id="A0ABD2ZFK0"/>
<dbReference type="InterPro" id="IPR006447">
    <property type="entry name" value="Myb_dom_plants"/>
</dbReference>
<reference evidence="6 7" key="1">
    <citation type="submission" date="2024-11" db="EMBL/GenBank/DDBJ databases">
        <title>A near-complete genome assembly of Cinchona calisaya.</title>
        <authorList>
            <person name="Lian D.C."/>
            <person name="Zhao X.W."/>
            <person name="Wei L."/>
        </authorList>
    </citation>
    <scope>NUCLEOTIDE SEQUENCE [LARGE SCALE GENOMIC DNA]</scope>
    <source>
        <tissue evidence="6">Nenye</tissue>
    </source>
</reference>
<organism evidence="6 7">
    <name type="scientific">Cinchona calisaya</name>
    <dbReference type="NCBI Taxonomy" id="153742"/>
    <lineage>
        <taxon>Eukaryota</taxon>
        <taxon>Viridiplantae</taxon>
        <taxon>Streptophyta</taxon>
        <taxon>Embryophyta</taxon>
        <taxon>Tracheophyta</taxon>
        <taxon>Spermatophyta</taxon>
        <taxon>Magnoliopsida</taxon>
        <taxon>eudicotyledons</taxon>
        <taxon>Gunneridae</taxon>
        <taxon>Pentapetalae</taxon>
        <taxon>asterids</taxon>
        <taxon>lamiids</taxon>
        <taxon>Gentianales</taxon>
        <taxon>Rubiaceae</taxon>
        <taxon>Cinchonoideae</taxon>
        <taxon>Cinchoneae</taxon>
        <taxon>Cinchona</taxon>
    </lineage>
</organism>